<keyword evidence="4 6" id="KW-1133">Transmembrane helix</keyword>
<accession>A0A6J7NGA2</accession>
<dbReference type="Pfam" id="PF13515">
    <property type="entry name" value="FUSC_2"/>
    <property type="match status" value="1"/>
</dbReference>
<protein>
    <submittedName>
        <fullName evidence="8">Unannotated protein</fullName>
    </submittedName>
</protein>
<feature type="transmembrane region" description="Helical" evidence="6">
    <location>
        <begin position="79"/>
        <end position="97"/>
    </location>
</feature>
<evidence type="ECO:0000256" key="1">
    <source>
        <dbReference type="ARBA" id="ARBA00004651"/>
    </source>
</evidence>
<keyword evidence="5 6" id="KW-0472">Membrane</keyword>
<evidence type="ECO:0000259" key="7">
    <source>
        <dbReference type="Pfam" id="PF13515"/>
    </source>
</evidence>
<feature type="transmembrane region" description="Helical" evidence="6">
    <location>
        <begin position="12"/>
        <end position="30"/>
    </location>
</feature>
<comment type="subcellular location">
    <subcellularLocation>
        <location evidence="1">Cell membrane</location>
        <topology evidence="1">Multi-pass membrane protein</topology>
    </subcellularLocation>
</comment>
<dbReference type="AlphaFoldDB" id="A0A6J7NGA2"/>
<feature type="transmembrane region" description="Helical" evidence="6">
    <location>
        <begin position="103"/>
        <end position="125"/>
    </location>
</feature>
<evidence type="ECO:0000256" key="4">
    <source>
        <dbReference type="ARBA" id="ARBA00022989"/>
    </source>
</evidence>
<organism evidence="8">
    <name type="scientific">freshwater metagenome</name>
    <dbReference type="NCBI Taxonomy" id="449393"/>
    <lineage>
        <taxon>unclassified sequences</taxon>
        <taxon>metagenomes</taxon>
        <taxon>ecological metagenomes</taxon>
    </lineage>
</organism>
<evidence type="ECO:0000256" key="3">
    <source>
        <dbReference type="ARBA" id="ARBA00022692"/>
    </source>
</evidence>
<evidence type="ECO:0000256" key="6">
    <source>
        <dbReference type="SAM" id="Phobius"/>
    </source>
</evidence>
<dbReference type="EMBL" id="CAFBOM010000173">
    <property type="protein sequence ID" value="CAB4992166.1"/>
    <property type="molecule type" value="Genomic_DNA"/>
</dbReference>
<feature type="transmembrane region" description="Helical" evidence="6">
    <location>
        <begin position="268"/>
        <end position="289"/>
    </location>
</feature>
<feature type="transmembrane region" description="Helical" evidence="6">
    <location>
        <begin position="169"/>
        <end position="188"/>
    </location>
</feature>
<feature type="transmembrane region" description="Helical" evidence="6">
    <location>
        <begin position="239"/>
        <end position="256"/>
    </location>
</feature>
<evidence type="ECO:0000256" key="2">
    <source>
        <dbReference type="ARBA" id="ARBA00022475"/>
    </source>
</evidence>
<proteinExistence type="predicted"/>
<feature type="domain" description="Integral membrane bound transporter" evidence="7">
    <location>
        <begin position="157"/>
        <end position="281"/>
    </location>
</feature>
<feature type="transmembrane region" description="Helical" evidence="6">
    <location>
        <begin position="200"/>
        <end position="233"/>
    </location>
</feature>
<evidence type="ECO:0000256" key="5">
    <source>
        <dbReference type="ARBA" id="ARBA00023136"/>
    </source>
</evidence>
<reference evidence="8" key="1">
    <citation type="submission" date="2020-05" db="EMBL/GenBank/DDBJ databases">
        <authorList>
            <person name="Chiriac C."/>
            <person name="Salcher M."/>
            <person name="Ghai R."/>
            <person name="Kavagutti S V."/>
        </authorList>
    </citation>
    <scope>NUCLEOTIDE SEQUENCE</scope>
</reference>
<dbReference type="PANTHER" id="PTHR30509:SF9">
    <property type="entry name" value="MULTIDRUG RESISTANCE PROTEIN MDTO"/>
    <property type="match status" value="1"/>
</dbReference>
<keyword evidence="3 6" id="KW-0812">Transmembrane</keyword>
<sequence length="301" mass="31222">MGLAGWSNGANVAILSGLAIFIACMGGTGWRTGLVISLPFALLAGLADWAAPSPVWAACVLAFAAFLRGYAARAGMHDALIMTVISLGFIAASPPQSDPSLAAPMYVALVALGASVWATFVMFLLRHRLHQHQHTRLDPQRAMAFSLVLALLVGAATWAVVALDLGHTGGWIILTIVVVFQPSLGAGFTKAAHRAAGTVLGFLIAILVGLLVHSGPLLSLAGTVFLMAAFMLMLQGRPYWLYATVLTPAIVLLESAGSTVDKVAEERLGATLIGVAVTLIVMLALTPVANRLFGTSSAATT</sequence>
<dbReference type="PANTHER" id="PTHR30509">
    <property type="entry name" value="P-HYDROXYBENZOIC ACID EFFLUX PUMP SUBUNIT-RELATED"/>
    <property type="match status" value="1"/>
</dbReference>
<feature type="transmembrane region" description="Helical" evidence="6">
    <location>
        <begin position="145"/>
        <end position="163"/>
    </location>
</feature>
<gene>
    <name evidence="8" type="ORF">UFOPK3957_01064</name>
</gene>
<feature type="transmembrane region" description="Helical" evidence="6">
    <location>
        <begin position="50"/>
        <end position="67"/>
    </location>
</feature>
<dbReference type="GO" id="GO:0005886">
    <property type="term" value="C:plasma membrane"/>
    <property type="evidence" value="ECO:0007669"/>
    <property type="project" value="UniProtKB-SubCell"/>
</dbReference>
<evidence type="ECO:0000313" key="8">
    <source>
        <dbReference type="EMBL" id="CAB4992166.1"/>
    </source>
</evidence>
<name>A0A6J7NGA2_9ZZZZ</name>
<dbReference type="InterPro" id="IPR049453">
    <property type="entry name" value="Memb_transporter_dom"/>
</dbReference>
<keyword evidence="2" id="KW-1003">Cell membrane</keyword>